<dbReference type="Proteomes" id="UP000799778">
    <property type="component" value="Unassembled WGS sequence"/>
</dbReference>
<name>A0A6A5Y7S3_9PLEO</name>
<reference evidence="3" key="1">
    <citation type="journal article" date="2020" name="Stud. Mycol.">
        <title>101 Dothideomycetes genomes: a test case for predicting lifestyles and emergence of pathogens.</title>
        <authorList>
            <person name="Haridas S."/>
            <person name="Albert R."/>
            <person name="Binder M."/>
            <person name="Bloem J."/>
            <person name="Labutti K."/>
            <person name="Salamov A."/>
            <person name="Andreopoulos B."/>
            <person name="Baker S."/>
            <person name="Barry K."/>
            <person name="Bills G."/>
            <person name="Bluhm B."/>
            <person name="Cannon C."/>
            <person name="Castanera R."/>
            <person name="Culley D."/>
            <person name="Daum C."/>
            <person name="Ezra D."/>
            <person name="Gonzalez J."/>
            <person name="Henrissat B."/>
            <person name="Kuo A."/>
            <person name="Liang C."/>
            <person name="Lipzen A."/>
            <person name="Lutzoni F."/>
            <person name="Magnuson J."/>
            <person name="Mondo S."/>
            <person name="Nolan M."/>
            <person name="Ohm R."/>
            <person name="Pangilinan J."/>
            <person name="Park H.-J."/>
            <person name="Ramirez L."/>
            <person name="Alfaro M."/>
            <person name="Sun H."/>
            <person name="Tritt A."/>
            <person name="Yoshinaga Y."/>
            <person name="Zwiers L.-H."/>
            <person name="Turgeon B."/>
            <person name="Goodwin S."/>
            <person name="Spatafora J."/>
            <person name="Crous P."/>
            <person name="Grigoriev I."/>
        </authorList>
    </citation>
    <scope>NUCLEOTIDE SEQUENCE</scope>
    <source>
        <strain evidence="3">CBS 175.79</strain>
    </source>
</reference>
<feature type="region of interest" description="Disordered" evidence="1">
    <location>
        <begin position="1"/>
        <end position="55"/>
    </location>
</feature>
<evidence type="ECO:0000313" key="3">
    <source>
        <dbReference type="EMBL" id="KAF2021625.1"/>
    </source>
</evidence>
<dbReference type="SMART" id="SM00233">
    <property type="entry name" value="PH"/>
    <property type="match status" value="1"/>
</dbReference>
<protein>
    <recommendedName>
        <fullName evidence="2">PH domain-containing protein</fullName>
    </recommendedName>
</protein>
<accession>A0A6A5Y7S3</accession>
<feature type="region of interest" description="Disordered" evidence="1">
    <location>
        <begin position="503"/>
        <end position="558"/>
    </location>
</feature>
<dbReference type="AlphaFoldDB" id="A0A6A5Y7S3"/>
<feature type="compositionally biased region" description="Basic and acidic residues" evidence="1">
    <location>
        <begin position="363"/>
        <end position="373"/>
    </location>
</feature>
<dbReference type="InterPro" id="IPR001849">
    <property type="entry name" value="PH_domain"/>
</dbReference>
<dbReference type="SUPFAM" id="SSF50729">
    <property type="entry name" value="PH domain-like"/>
    <property type="match status" value="1"/>
</dbReference>
<dbReference type="OrthoDB" id="5865767at2759"/>
<feature type="domain" description="PH" evidence="2">
    <location>
        <begin position="106"/>
        <end position="252"/>
    </location>
</feature>
<dbReference type="Gene3D" id="2.30.29.30">
    <property type="entry name" value="Pleckstrin-homology domain (PH domain)/Phosphotyrosine-binding domain (PTB)"/>
    <property type="match status" value="1"/>
</dbReference>
<feature type="compositionally biased region" description="Low complexity" evidence="1">
    <location>
        <begin position="32"/>
        <end position="45"/>
    </location>
</feature>
<dbReference type="PROSITE" id="PS50003">
    <property type="entry name" value="PH_DOMAIN"/>
    <property type="match status" value="1"/>
</dbReference>
<organism evidence="3 4">
    <name type="scientific">Aaosphaeria arxii CBS 175.79</name>
    <dbReference type="NCBI Taxonomy" id="1450172"/>
    <lineage>
        <taxon>Eukaryota</taxon>
        <taxon>Fungi</taxon>
        <taxon>Dikarya</taxon>
        <taxon>Ascomycota</taxon>
        <taxon>Pezizomycotina</taxon>
        <taxon>Dothideomycetes</taxon>
        <taxon>Pleosporomycetidae</taxon>
        <taxon>Pleosporales</taxon>
        <taxon>Pleosporales incertae sedis</taxon>
        <taxon>Aaosphaeria</taxon>
    </lineage>
</organism>
<feature type="region of interest" description="Disordered" evidence="1">
    <location>
        <begin position="266"/>
        <end position="285"/>
    </location>
</feature>
<evidence type="ECO:0000256" key="1">
    <source>
        <dbReference type="SAM" id="MobiDB-lite"/>
    </source>
</evidence>
<proteinExistence type="predicted"/>
<dbReference type="GeneID" id="54279676"/>
<feature type="region of interest" description="Disordered" evidence="1">
    <location>
        <begin position="333"/>
        <end position="400"/>
    </location>
</feature>
<feature type="compositionally biased region" description="Basic residues" evidence="1">
    <location>
        <begin position="389"/>
        <end position="400"/>
    </location>
</feature>
<dbReference type="PANTHER" id="PTHR37283">
    <property type="entry name" value="PH DOMAIN-CONTAINING PROTEIN YHR131C"/>
    <property type="match status" value="1"/>
</dbReference>
<dbReference type="PANTHER" id="PTHR37283:SF1">
    <property type="entry name" value="PH DOMAIN-CONTAINING PROTEIN YHR131C"/>
    <property type="match status" value="1"/>
</dbReference>
<dbReference type="InterPro" id="IPR011993">
    <property type="entry name" value="PH-like_dom_sf"/>
</dbReference>
<gene>
    <name evidence="3" type="ORF">BU24DRAFT_24130</name>
</gene>
<evidence type="ECO:0000313" key="4">
    <source>
        <dbReference type="Proteomes" id="UP000799778"/>
    </source>
</evidence>
<evidence type="ECO:0000259" key="2">
    <source>
        <dbReference type="PROSITE" id="PS50003"/>
    </source>
</evidence>
<feature type="compositionally biased region" description="Polar residues" evidence="1">
    <location>
        <begin position="13"/>
        <end position="26"/>
    </location>
</feature>
<dbReference type="EMBL" id="ML978066">
    <property type="protein sequence ID" value="KAF2021625.1"/>
    <property type="molecule type" value="Genomic_DNA"/>
</dbReference>
<dbReference type="RefSeq" id="XP_033389964.1">
    <property type="nucleotide sequence ID" value="XM_033522279.1"/>
</dbReference>
<keyword evidence="4" id="KW-1185">Reference proteome</keyword>
<sequence>MPGHADSSPADGTANTSSNTSRNAQRSQRHGNNNNSSNSSSSSSSDRTPPVYGYHNTFHTHAQIPVDSPPPNYACANSRQTLARLDSIARAERAATSLSIPSYSCTVEISALLSLKQELVSPFQIASDREWVDYYVVLQGTQLNLHRPKLPHLLSKNKNIVPGRLIRSYTLQHAEVGVAADFKKTALIPKSPFAHLVPTSARQKLYDTDPHLFEPVREHVIRLRLETEQFLMCAPTQLQMLDWVENLCAAIDISLPIEDRSEPRYRSLPRRTRRQRQVESSSRATGVDLDNLSNVEAGRRFIAEQERIFRQLYPHLAADAPAADRPIVQEVTEQAAASNPILDPETDDLDPDDARYPTARRTSSRDGDSDERPSSSVTTSDSQDPKSSPPHRHSHSQSLRYRRRCAPSLLASSPRVSDVVYSGGRRMRINVKERILTEYIPHPPRYDVHNFPKQTKTLAPAVEIVEPRPVPAPLVLERPVSPVRAISDNSFLSFDAAELAPTSTESTAVDSQDEADAIRSASSSAPPSPTVATQAKADAARRLTALGKRRSSDENAGNSGLSAVVFGVGLLV</sequence>